<feature type="active site" evidence="11">
    <location>
        <position position="25"/>
    </location>
</feature>
<feature type="active site" evidence="11">
    <location>
        <position position="292"/>
    </location>
</feature>
<dbReference type="PROSITE" id="PS00843">
    <property type="entry name" value="DALA_DALA_LIGASE_1"/>
    <property type="match status" value="1"/>
</dbReference>
<dbReference type="AlphaFoldDB" id="A0A1F5R313"/>
<dbReference type="InterPro" id="IPR011127">
    <property type="entry name" value="Dala_Dala_lig_N"/>
</dbReference>
<dbReference type="GO" id="GO:0008360">
    <property type="term" value="P:regulation of cell shape"/>
    <property type="evidence" value="ECO:0007669"/>
    <property type="project" value="UniProtKB-KW"/>
</dbReference>
<dbReference type="GO" id="GO:0008716">
    <property type="term" value="F:D-alanine-D-alanine ligase activity"/>
    <property type="evidence" value="ECO:0007669"/>
    <property type="project" value="UniProtKB-UniRule"/>
</dbReference>
<evidence type="ECO:0000256" key="5">
    <source>
        <dbReference type="ARBA" id="ARBA00022741"/>
    </source>
</evidence>
<feature type="binding site" evidence="12">
    <location>
        <position position="268"/>
    </location>
    <ligand>
        <name>Mg(2+)</name>
        <dbReference type="ChEBI" id="CHEBI:18420"/>
        <label>1</label>
    </ligand>
</feature>
<dbReference type="InterPro" id="IPR005905">
    <property type="entry name" value="D_ala_D_ala"/>
</dbReference>
<proteinExistence type="inferred from homology"/>
<dbReference type="Proteomes" id="UP000177230">
    <property type="component" value="Unassembled WGS sequence"/>
</dbReference>
<evidence type="ECO:0000256" key="11">
    <source>
        <dbReference type="PIRSR" id="PIRSR039102-1"/>
    </source>
</evidence>
<feature type="active site" evidence="11">
    <location>
        <position position="157"/>
    </location>
</feature>
<keyword evidence="5 13" id="KW-0547">Nucleotide-binding</keyword>
<protein>
    <recommendedName>
        <fullName evidence="10">D-alanine--D-alanine ligase</fullName>
        <ecNumber evidence="10">6.3.2.4</ecNumber>
    </recommendedName>
    <alternativeName>
        <fullName evidence="10">D-Ala-D-Ala ligase</fullName>
    </alternativeName>
    <alternativeName>
        <fullName evidence="10">D-alanylalanine synthetase</fullName>
    </alternativeName>
</protein>
<evidence type="ECO:0000256" key="3">
    <source>
        <dbReference type="ARBA" id="ARBA00022490"/>
    </source>
</evidence>
<reference evidence="15 16" key="1">
    <citation type="journal article" date="2016" name="Nat. Commun.">
        <title>Thousands of microbial genomes shed light on interconnected biogeochemical processes in an aquifer system.</title>
        <authorList>
            <person name="Anantharaman K."/>
            <person name="Brown C.T."/>
            <person name="Hug L.A."/>
            <person name="Sharon I."/>
            <person name="Castelle C.J."/>
            <person name="Probst A.J."/>
            <person name="Thomas B.C."/>
            <person name="Singh A."/>
            <person name="Wilkins M.J."/>
            <person name="Karaoz U."/>
            <person name="Brodie E.L."/>
            <person name="Williams K.H."/>
            <person name="Hubbard S.S."/>
            <person name="Banfield J.F."/>
        </authorList>
    </citation>
    <scope>NUCLEOTIDE SEQUENCE [LARGE SCALE GENOMIC DNA]</scope>
</reference>
<organism evidence="15 16">
    <name type="scientific">Candidatus Edwardsbacteria bacterium GWF2_54_11</name>
    <dbReference type="NCBI Taxonomy" id="1817851"/>
    <lineage>
        <taxon>Bacteria</taxon>
        <taxon>Candidatus Edwardsiibacteriota</taxon>
    </lineage>
</organism>
<keyword evidence="3 10" id="KW-0963">Cytoplasm</keyword>
<sequence length="318" mass="34447">MPAGSIKKRIADKKIGVLMGGRSGEREVSLRSGRNVLAALKRQGFKAVGIDVGTDVAKKLAAQKIELAFIILHGRYGEDGTIQGLLEMMDIPYTGSGVLASALAMHKGYSKKIFKEQGIPTPEFLWIDRGDDPARSAQQAQEELGLPLIIKPLEEGSSIGVSIVKNHREAVSGFKKLHRKYGGLIAERFISGMNITTGILGNGQKAKALPILELVPKNEFYDFQAKYTKGMTEFIIPARLPGSLYRRAQETALAAHHTLGCHGWSRVDAIVDRAGTPYILEVNTLPGMTDLSDLPAEAKVAGISYDEVVLTILNSAKI</sequence>
<dbReference type="PIRSF" id="PIRSF039102">
    <property type="entry name" value="Ddl/VanB"/>
    <property type="match status" value="1"/>
</dbReference>
<evidence type="ECO:0000256" key="13">
    <source>
        <dbReference type="PROSITE-ProRule" id="PRU00409"/>
    </source>
</evidence>
<dbReference type="GO" id="GO:0005737">
    <property type="term" value="C:cytoplasm"/>
    <property type="evidence" value="ECO:0007669"/>
    <property type="project" value="UniProtKB-SubCell"/>
</dbReference>
<dbReference type="NCBIfam" id="TIGR01205">
    <property type="entry name" value="D_ala_D_alaTIGR"/>
    <property type="match status" value="1"/>
</dbReference>
<dbReference type="PROSITE" id="PS00844">
    <property type="entry name" value="DALA_DALA_LIGASE_2"/>
    <property type="match status" value="1"/>
</dbReference>
<dbReference type="SUPFAM" id="SSF56059">
    <property type="entry name" value="Glutathione synthetase ATP-binding domain-like"/>
    <property type="match status" value="1"/>
</dbReference>
<dbReference type="Gene3D" id="3.40.50.20">
    <property type="match status" value="1"/>
</dbReference>
<comment type="catalytic activity">
    <reaction evidence="10">
        <text>2 D-alanine + ATP = D-alanyl-D-alanine + ADP + phosphate + H(+)</text>
        <dbReference type="Rhea" id="RHEA:11224"/>
        <dbReference type="ChEBI" id="CHEBI:15378"/>
        <dbReference type="ChEBI" id="CHEBI:30616"/>
        <dbReference type="ChEBI" id="CHEBI:43474"/>
        <dbReference type="ChEBI" id="CHEBI:57416"/>
        <dbReference type="ChEBI" id="CHEBI:57822"/>
        <dbReference type="ChEBI" id="CHEBI:456216"/>
        <dbReference type="EC" id="6.3.2.4"/>
    </reaction>
</comment>
<dbReference type="InterPro" id="IPR013815">
    <property type="entry name" value="ATP_grasp_subdomain_1"/>
</dbReference>
<gene>
    <name evidence="10" type="primary">ddl</name>
    <name evidence="15" type="ORF">A2024_00980</name>
</gene>
<feature type="domain" description="ATP-grasp" evidence="14">
    <location>
        <begin position="111"/>
        <end position="314"/>
    </location>
</feature>
<dbReference type="HAMAP" id="MF_00047">
    <property type="entry name" value="Dala_Dala_lig"/>
    <property type="match status" value="1"/>
</dbReference>
<comment type="caution">
    <text evidence="15">The sequence shown here is derived from an EMBL/GenBank/DDBJ whole genome shotgun (WGS) entry which is preliminary data.</text>
</comment>
<dbReference type="GO" id="GO:0046872">
    <property type="term" value="F:metal ion binding"/>
    <property type="evidence" value="ECO:0007669"/>
    <property type="project" value="UniProtKB-KW"/>
</dbReference>
<dbReference type="InterPro" id="IPR011761">
    <property type="entry name" value="ATP-grasp"/>
</dbReference>
<evidence type="ECO:0000256" key="9">
    <source>
        <dbReference type="ARBA" id="ARBA00023316"/>
    </source>
</evidence>
<dbReference type="Pfam" id="PF01820">
    <property type="entry name" value="Dala_Dala_lig_N"/>
    <property type="match status" value="2"/>
</dbReference>
<feature type="binding site" evidence="12">
    <location>
        <position position="281"/>
    </location>
    <ligand>
        <name>Mg(2+)</name>
        <dbReference type="ChEBI" id="CHEBI:18420"/>
        <label>2</label>
    </ligand>
</feature>
<dbReference type="InterPro" id="IPR011095">
    <property type="entry name" value="Dala_Dala_lig_C"/>
</dbReference>
<keyword evidence="6 13" id="KW-0067">ATP-binding</keyword>
<dbReference type="GO" id="GO:0071555">
    <property type="term" value="P:cell wall organization"/>
    <property type="evidence" value="ECO:0007669"/>
    <property type="project" value="UniProtKB-KW"/>
</dbReference>
<evidence type="ECO:0000256" key="1">
    <source>
        <dbReference type="ARBA" id="ARBA00004496"/>
    </source>
</evidence>
<comment type="pathway">
    <text evidence="10">Cell wall biogenesis; peptidoglycan biosynthesis.</text>
</comment>
<dbReference type="UniPathway" id="UPA00219"/>
<keyword evidence="4 10" id="KW-0436">Ligase</keyword>
<feature type="binding site" evidence="12">
    <location>
        <position position="283"/>
    </location>
    <ligand>
        <name>Mg(2+)</name>
        <dbReference type="ChEBI" id="CHEBI:18420"/>
        <label>2</label>
    </ligand>
</feature>
<keyword evidence="12" id="KW-0479">Metal-binding</keyword>
<dbReference type="PROSITE" id="PS50975">
    <property type="entry name" value="ATP_GRASP"/>
    <property type="match status" value="1"/>
</dbReference>
<name>A0A1F5R313_9BACT</name>
<comment type="function">
    <text evidence="10">Cell wall formation.</text>
</comment>
<dbReference type="PANTHER" id="PTHR23132">
    <property type="entry name" value="D-ALANINE--D-ALANINE LIGASE"/>
    <property type="match status" value="1"/>
</dbReference>
<evidence type="ECO:0000256" key="12">
    <source>
        <dbReference type="PIRSR" id="PIRSR039102-3"/>
    </source>
</evidence>
<dbReference type="EC" id="6.3.2.4" evidence="10"/>
<dbReference type="Pfam" id="PF07478">
    <property type="entry name" value="Dala_Dala_lig_C"/>
    <property type="match status" value="1"/>
</dbReference>
<evidence type="ECO:0000256" key="10">
    <source>
        <dbReference type="HAMAP-Rule" id="MF_00047"/>
    </source>
</evidence>
<evidence type="ECO:0000256" key="6">
    <source>
        <dbReference type="ARBA" id="ARBA00022840"/>
    </source>
</evidence>
<dbReference type="NCBIfam" id="NF002378">
    <property type="entry name" value="PRK01372.1"/>
    <property type="match status" value="1"/>
</dbReference>
<accession>A0A1F5R313</accession>
<evidence type="ECO:0000256" key="4">
    <source>
        <dbReference type="ARBA" id="ARBA00022598"/>
    </source>
</evidence>
<dbReference type="InterPro" id="IPR016185">
    <property type="entry name" value="PreATP-grasp_dom_sf"/>
</dbReference>
<keyword evidence="8 10" id="KW-0573">Peptidoglycan synthesis</keyword>
<feature type="binding site" evidence="12">
    <location>
        <position position="281"/>
    </location>
    <ligand>
        <name>Mg(2+)</name>
        <dbReference type="ChEBI" id="CHEBI:18420"/>
        <label>1</label>
    </ligand>
</feature>
<evidence type="ECO:0000259" key="14">
    <source>
        <dbReference type="PROSITE" id="PS50975"/>
    </source>
</evidence>
<dbReference type="GO" id="GO:0009252">
    <property type="term" value="P:peptidoglycan biosynthetic process"/>
    <property type="evidence" value="ECO:0007669"/>
    <property type="project" value="UniProtKB-UniRule"/>
</dbReference>
<dbReference type="GO" id="GO:0005524">
    <property type="term" value="F:ATP binding"/>
    <property type="evidence" value="ECO:0007669"/>
    <property type="project" value="UniProtKB-UniRule"/>
</dbReference>
<comment type="similarity">
    <text evidence="2 10">Belongs to the D-alanine--D-alanine ligase family.</text>
</comment>
<dbReference type="InterPro" id="IPR000291">
    <property type="entry name" value="D-Ala_lig_Van_CS"/>
</dbReference>
<dbReference type="EMBL" id="MFFM01000046">
    <property type="protein sequence ID" value="OGF08830.1"/>
    <property type="molecule type" value="Genomic_DNA"/>
</dbReference>
<evidence type="ECO:0000313" key="15">
    <source>
        <dbReference type="EMBL" id="OGF08830.1"/>
    </source>
</evidence>
<comment type="cofactor">
    <cofactor evidence="12">
        <name>Mg(2+)</name>
        <dbReference type="ChEBI" id="CHEBI:18420"/>
    </cofactor>
    <cofactor evidence="12">
        <name>Mn(2+)</name>
        <dbReference type="ChEBI" id="CHEBI:29035"/>
    </cofactor>
    <text evidence="12">Binds 2 magnesium or manganese ions per subunit.</text>
</comment>
<evidence type="ECO:0000256" key="2">
    <source>
        <dbReference type="ARBA" id="ARBA00010871"/>
    </source>
</evidence>
<keyword evidence="12" id="KW-0460">Magnesium</keyword>
<dbReference type="PANTHER" id="PTHR23132:SF23">
    <property type="entry name" value="D-ALANINE--D-ALANINE LIGASE B"/>
    <property type="match status" value="1"/>
</dbReference>
<comment type="subcellular location">
    <subcellularLocation>
        <location evidence="1 10">Cytoplasm</location>
    </subcellularLocation>
</comment>
<evidence type="ECO:0000256" key="7">
    <source>
        <dbReference type="ARBA" id="ARBA00022960"/>
    </source>
</evidence>
<evidence type="ECO:0000256" key="8">
    <source>
        <dbReference type="ARBA" id="ARBA00022984"/>
    </source>
</evidence>
<dbReference type="Gene3D" id="3.30.470.20">
    <property type="entry name" value="ATP-grasp fold, B domain"/>
    <property type="match status" value="1"/>
</dbReference>
<keyword evidence="12" id="KW-0464">Manganese</keyword>
<keyword evidence="7 10" id="KW-0133">Cell shape</keyword>
<dbReference type="Gene3D" id="3.30.1490.20">
    <property type="entry name" value="ATP-grasp fold, A domain"/>
    <property type="match status" value="1"/>
</dbReference>
<dbReference type="SUPFAM" id="SSF52440">
    <property type="entry name" value="PreATP-grasp domain"/>
    <property type="match status" value="1"/>
</dbReference>
<evidence type="ECO:0000313" key="16">
    <source>
        <dbReference type="Proteomes" id="UP000177230"/>
    </source>
</evidence>
<keyword evidence="9 10" id="KW-0961">Cell wall biogenesis/degradation</keyword>